<dbReference type="Gene3D" id="1.10.1660.10">
    <property type="match status" value="1"/>
</dbReference>
<comment type="caution">
    <text evidence="3">The sequence shown here is derived from an EMBL/GenBank/DDBJ whole genome shotgun (WGS) entry which is preliminary data.</text>
</comment>
<dbReference type="InterPro" id="IPR011256">
    <property type="entry name" value="Reg_factor_effector_dom_sf"/>
</dbReference>
<dbReference type="GO" id="GO:0003700">
    <property type="term" value="F:DNA-binding transcription factor activity"/>
    <property type="evidence" value="ECO:0007669"/>
    <property type="project" value="InterPro"/>
</dbReference>
<dbReference type="OrthoDB" id="9773308at2"/>
<dbReference type="InterPro" id="IPR029442">
    <property type="entry name" value="GyrI-like"/>
</dbReference>
<evidence type="ECO:0000259" key="2">
    <source>
        <dbReference type="PROSITE" id="PS50937"/>
    </source>
</evidence>
<dbReference type="SUPFAM" id="SSF55136">
    <property type="entry name" value="Probable bacterial effector-binding domain"/>
    <property type="match status" value="1"/>
</dbReference>
<dbReference type="Pfam" id="PF06445">
    <property type="entry name" value="GyrI-like"/>
    <property type="match status" value="1"/>
</dbReference>
<accession>A0A6N7S932</accession>
<name>A0A6N7S932_9FIRM</name>
<dbReference type="PANTHER" id="PTHR30204">
    <property type="entry name" value="REDOX-CYCLING DRUG-SENSING TRANSCRIPTIONAL ACTIVATOR SOXR"/>
    <property type="match status" value="1"/>
</dbReference>
<evidence type="ECO:0000313" key="3">
    <source>
        <dbReference type="EMBL" id="MSA90414.1"/>
    </source>
</evidence>
<sequence>MKKSNIKLTTAQFAKLHNVNKRTLHYYDNIGLFSPNTKGENGYRYYDLSQSIEFEYILMLRELNVSIDDIEEYIKRPTEENFIRLATAKEVEINNQIKRLKLIKKTIHEKKNQIELCQSLEISKFEINECKEEKLLILPYDFDDDISNTFSFMAKSWSVEQIRMGVGGMISIDKVLKNDFSKYDGIYTPALYPNPAKNIFHKPKGTYITYYHRGEWDTLPHAYHQLIKYAKKNDLEMTGYAYEMGMNEFALSNEEDYVTKISIRIENTRHSIFDR</sequence>
<dbReference type="EMBL" id="WKPI01000028">
    <property type="protein sequence ID" value="MSC34144.1"/>
    <property type="molecule type" value="Genomic_DNA"/>
</dbReference>
<feature type="domain" description="HTH merR-type" evidence="2">
    <location>
        <begin position="7"/>
        <end position="76"/>
    </location>
</feature>
<dbReference type="Proteomes" id="UP000433575">
    <property type="component" value="Unassembled WGS sequence"/>
</dbReference>
<dbReference type="Gene3D" id="3.20.80.10">
    <property type="entry name" value="Regulatory factor, effector binding domain"/>
    <property type="match status" value="1"/>
</dbReference>
<dbReference type="SMART" id="SM00422">
    <property type="entry name" value="HTH_MERR"/>
    <property type="match status" value="1"/>
</dbReference>
<evidence type="ECO:0000313" key="6">
    <source>
        <dbReference type="Proteomes" id="UP000480929"/>
    </source>
</evidence>
<keyword evidence="1" id="KW-0238">DNA-binding</keyword>
<organism evidence="3 5">
    <name type="scientific">Holdemania massiliensis</name>
    <dbReference type="NCBI Taxonomy" id="1468449"/>
    <lineage>
        <taxon>Bacteria</taxon>
        <taxon>Bacillati</taxon>
        <taxon>Bacillota</taxon>
        <taxon>Erysipelotrichia</taxon>
        <taxon>Erysipelotrichales</taxon>
        <taxon>Erysipelotrichaceae</taxon>
        <taxon>Holdemania</taxon>
    </lineage>
</organism>
<dbReference type="Pfam" id="PF13411">
    <property type="entry name" value="MerR_1"/>
    <property type="match status" value="1"/>
</dbReference>
<evidence type="ECO:0000313" key="5">
    <source>
        <dbReference type="Proteomes" id="UP000433575"/>
    </source>
</evidence>
<keyword evidence="6" id="KW-1185">Reference proteome</keyword>
<dbReference type="GO" id="GO:0003677">
    <property type="term" value="F:DNA binding"/>
    <property type="evidence" value="ECO:0007669"/>
    <property type="project" value="UniProtKB-KW"/>
</dbReference>
<reference evidence="5 6" key="1">
    <citation type="journal article" date="2019" name="Nat. Med.">
        <title>A library of human gut bacterial isolates paired with longitudinal multiomics data enables mechanistic microbiome research.</title>
        <authorList>
            <person name="Poyet M."/>
            <person name="Groussin M."/>
            <person name="Gibbons S.M."/>
            <person name="Avila-Pacheco J."/>
            <person name="Jiang X."/>
            <person name="Kearney S.M."/>
            <person name="Perrotta A.R."/>
            <person name="Berdy B."/>
            <person name="Zhao S."/>
            <person name="Lieberman T.D."/>
            <person name="Swanson P.K."/>
            <person name="Smith M."/>
            <person name="Roesemann S."/>
            <person name="Alexander J.E."/>
            <person name="Rich S.A."/>
            <person name="Livny J."/>
            <person name="Vlamakis H."/>
            <person name="Clish C."/>
            <person name="Bullock K."/>
            <person name="Deik A."/>
            <person name="Scott J."/>
            <person name="Pierce K.A."/>
            <person name="Xavier R.J."/>
            <person name="Alm E.J."/>
        </authorList>
    </citation>
    <scope>NUCLEOTIDE SEQUENCE [LARGE SCALE GENOMIC DNA]</scope>
    <source>
        <strain evidence="3 5">BIOML-A4</strain>
        <strain evidence="4 6">BIOML-A5</strain>
    </source>
</reference>
<gene>
    <name evidence="4" type="ORF">GKD88_13540</name>
    <name evidence="3" type="ORF">GKE08_13870</name>
</gene>
<dbReference type="InterPro" id="IPR047057">
    <property type="entry name" value="MerR_fam"/>
</dbReference>
<dbReference type="AlphaFoldDB" id="A0A6N7S932"/>
<dbReference type="SUPFAM" id="SSF46955">
    <property type="entry name" value="Putative DNA-binding domain"/>
    <property type="match status" value="1"/>
</dbReference>
<dbReference type="PANTHER" id="PTHR30204:SF85">
    <property type="entry name" value="MULTIDRUG-EFFLUX TRANSPORTER 2 REGULATOR"/>
    <property type="match status" value="1"/>
</dbReference>
<dbReference type="InterPro" id="IPR009061">
    <property type="entry name" value="DNA-bd_dom_put_sf"/>
</dbReference>
<dbReference type="InterPro" id="IPR000551">
    <property type="entry name" value="MerR-type_HTH_dom"/>
</dbReference>
<dbReference type="RefSeq" id="WP_020225784.1">
    <property type="nucleotide sequence ID" value="NZ_AP031450.1"/>
</dbReference>
<dbReference type="EMBL" id="WKPJ01000026">
    <property type="protein sequence ID" value="MSA90414.1"/>
    <property type="molecule type" value="Genomic_DNA"/>
</dbReference>
<proteinExistence type="predicted"/>
<evidence type="ECO:0000313" key="4">
    <source>
        <dbReference type="EMBL" id="MSC34144.1"/>
    </source>
</evidence>
<dbReference type="GeneID" id="42457580"/>
<protein>
    <submittedName>
        <fullName evidence="3">MerR family transcriptional regulator</fullName>
    </submittedName>
</protein>
<evidence type="ECO:0000256" key="1">
    <source>
        <dbReference type="ARBA" id="ARBA00023125"/>
    </source>
</evidence>
<dbReference type="PROSITE" id="PS50937">
    <property type="entry name" value="HTH_MERR_2"/>
    <property type="match status" value="1"/>
</dbReference>
<dbReference type="Proteomes" id="UP000480929">
    <property type="component" value="Unassembled WGS sequence"/>
</dbReference>